<dbReference type="InterPro" id="IPR002716">
    <property type="entry name" value="PIN_dom"/>
</dbReference>
<evidence type="ECO:0000313" key="9">
    <source>
        <dbReference type="EMBL" id="MBK1631932.1"/>
    </source>
</evidence>
<evidence type="ECO:0000256" key="1">
    <source>
        <dbReference type="ARBA" id="ARBA00001946"/>
    </source>
</evidence>
<sequence length="141" mass="15658">MTEYLVDTNVILDVIGADRHFGPRSKDCLARCAGSGVLVINPVIYAEVGAVIERIEELNELLPPGLFRRDDIPWEAAYLAGRAFRRYRQRGGTRSRVLADFLIGAHATSGGMTLITRDQGYSKHFRIEIEDPTAPRANDGE</sequence>
<evidence type="ECO:0000313" key="10">
    <source>
        <dbReference type="Proteomes" id="UP000748752"/>
    </source>
</evidence>
<dbReference type="PANTHER" id="PTHR33653:SF1">
    <property type="entry name" value="RIBONUCLEASE VAPC2"/>
    <property type="match status" value="1"/>
</dbReference>
<proteinExistence type="inferred from homology"/>
<feature type="domain" description="PIN" evidence="8">
    <location>
        <begin position="4"/>
        <end position="122"/>
    </location>
</feature>
<keyword evidence="4" id="KW-0479">Metal-binding</keyword>
<accession>A0ABS1CJF0</accession>
<evidence type="ECO:0000256" key="6">
    <source>
        <dbReference type="ARBA" id="ARBA00022842"/>
    </source>
</evidence>
<keyword evidence="2" id="KW-1277">Toxin-antitoxin system</keyword>
<keyword evidence="5" id="KW-0378">Hydrolase</keyword>
<gene>
    <name evidence="9" type="ORF">CKO31_14545</name>
</gene>
<comment type="caution">
    <text evidence="9">The sequence shown here is derived from an EMBL/GenBank/DDBJ whole genome shotgun (WGS) entry which is preliminary data.</text>
</comment>
<evidence type="ECO:0000256" key="7">
    <source>
        <dbReference type="ARBA" id="ARBA00038093"/>
    </source>
</evidence>
<organism evidence="9 10">
    <name type="scientific">Thiohalocapsa halophila</name>
    <dbReference type="NCBI Taxonomy" id="69359"/>
    <lineage>
        <taxon>Bacteria</taxon>
        <taxon>Pseudomonadati</taxon>
        <taxon>Pseudomonadota</taxon>
        <taxon>Gammaproteobacteria</taxon>
        <taxon>Chromatiales</taxon>
        <taxon>Chromatiaceae</taxon>
        <taxon>Thiohalocapsa</taxon>
    </lineage>
</organism>
<evidence type="ECO:0000256" key="3">
    <source>
        <dbReference type="ARBA" id="ARBA00022722"/>
    </source>
</evidence>
<comment type="cofactor">
    <cofactor evidence="1">
        <name>Mg(2+)</name>
        <dbReference type="ChEBI" id="CHEBI:18420"/>
    </cofactor>
</comment>
<evidence type="ECO:0000259" key="8">
    <source>
        <dbReference type="Pfam" id="PF01850"/>
    </source>
</evidence>
<keyword evidence="6" id="KW-0460">Magnesium</keyword>
<dbReference type="InterPro" id="IPR029060">
    <property type="entry name" value="PIN-like_dom_sf"/>
</dbReference>
<name>A0ABS1CJF0_9GAMM</name>
<dbReference type="RefSeq" id="WP_200238933.1">
    <property type="nucleotide sequence ID" value="NZ_NRRV01000035.1"/>
</dbReference>
<keyword evidence="10" id="KW-1185">Reference proteome</keyword>
<dbReference type="Gene3D" id="3.40.50.1010">
    <property type="entry name" value="5'-nuclease"/>
    <property type="match status" value="1"/>
</dbReference>
<comment type="similarity">
    <text evidence="7">Belongs to the PINc/VapC protein family.</text>
</comment>
<dbReference type="SUPFAM" id="SSF88723">
    <property type="entry name" value="PIN domain-like"/>
    <property type="match status" value="1"/>
</dbReference>
<dbReference type="Proteomes" id="UP000748752">
    <property type="component" value="Unassembled WGS sequence"/>
</dbReference>
<evidence type="ECO:0000256" key="2">
    <source>
        <dbReference type="ARBA" id="ARBA00022649"/>
    </source>
</evidence>
<keyword evidence="3" id="KW-0540">Nuclease</keyword>
<evidence type="ECO:0000256" key="5">
    <source>
        <dbReference type="ARBA" id="ARBA00022801"/>
    </source>
</evidence>
<dbReference type="Pfam" id="PF01850">
    <property type="entry name" value="PIN"/>
    <property type="match status" value="1"/>
</dbReference>
<dbReference type="InterPro" id="IPR050556">
    <property type="entry name" value="Type_II_TA_system_RNase"/>
</dbReference>
<protein>
    <recommendedName>
        <fullName evidence="8">PIN domain-containing protein</fullName>
    </recommendedName>
</protein>
<evidence type="ECO:0000256" key="4">
    <source>
        <dbReference type="ARBA" id="ARBA00022723"/>
    </source>
</evidence>
<dbReference type="PANTHER" id="PTHR33653">
    <property type="entry name" value="RIBONUCLEASE VAPC2"/>
    <property type="match status" value="1"/>
</dbReference>
<reference evidence="9 10" key="1">
    <citation type="journal article" date="2020" name="Microorganisms">
        <title>Osmotic Adaptation and Compatible Solute Biosynthesis of Phototrophic Bacteria as Revealed from Genome Analyses.</title>
        <authorList>
            <person name="Imhoff J.F."/>
            <person name="Rahn T."/>
            <person name="Kunzel S."/>
            <person name="Keller A."/>
            <person name="Neulinger S.C."/>
        </authorList>
    </citation>
    <scope>NUCLEOTIDE SEQUENCE [LARGE SCALE GENOMIC DNA]</scope>
    <source>
        <strain evidence="9 10">DSM 6210</strain>
    </source>
</reference>
<dbReference type="EMBL" id="NRRV01000035">
    <property type="protein sequence ID" value="MBK1631932.1"/>
    <property type="molecule type" value="Genomic_DNA"/>
</dbReference>